<feature type="compositionally biased region" description="Low complexity" evidence="2">
    <location>
        <begin position="217"/>
        <end position="228"/>
    </location>
</feature>
<dbReference type="Proteomes" id="UP001172102">
    <property type="component" value="Unassembled WGS sequence"/>
</dbReference>
<dbReference type="Gene3D" id="3.30.40.10">
    <property type="entry name" value="Zinc/RING finger domain, C3HC4 (zinc finger)"/>
    <property type="match status" value="1"/>
</dbReference>
<evidence type="ECO:0000259" key="3">
    <source>
        <dbReference type="PROSITE" id="PS50089"/>
    </source>
</evidence>
<dbReference type="InterPro" id="IPR001841">
    <property type="entry name" value="Znf_RING"/>
</dbReference>
<dbReference type="InterPro" id="IPR013083">
    <property type="entry name" value="Znf_RING/FYVE/PHD"/>
</dbReference>
<accession>A0AA40AQ83</accession>
<evidence type="ECO:0000256" key="1">
    <source>
        <dbReference type="PROSITE-ProRule" id="PRU00175"/>
    </source>
</evidence>
<keyword evidence="1" id="KW-0479">Metal-binding</keyword>
<keyword evidence="1" id="KW-0863">Zinc-finger</keyword>
<gene>
    <name evidence="4" type="ORF">B0H67DRAFT_552252</name>
</gene>
<dbReference type="Pfam" id="PF13639">
    <property type="entry name" value="zf-RING_2"/>
    <property type="match status" value="1"/>
</dbReference>
<organism evidence="4 5">
    <name type="scientific">Lasiosphaeris hirsuta</name>
    <dbReference type="NCBI Taxonomy" id="260670"/>
    <lineage>
        <taxon>Eukaryota</taxon>
        <taxon>Fungi</taxon>
        <taxon>Dikarya</taxon>
        <taxon>Ascomycota</taxon>
        <taxon>Pezizomycotina</taxon>
        <taxon>Sordariomycetes</taxon>
        <taxon>Sordariomycetidae</taxon>
        <taxon>Sordariales</taxon>
        <taxon>Lasiosphaeriaceae</taxon>
        <taxon>Lasiosphaeris</taxon>
    </lineage>
</organism>
<sequence length="273" mass="30060">MSHIPLIGPSLLGLPVHLAKGFCNIVYVAAMSVIMRRKARRSSAYFSDKKGLVFGGGSSSGKPSSTTKIQQVEASCPICQEPVGSRTPEGITEGWSKLPCGHRFGSYCIKHYLRIVADERPSCPVCRQIAYHPCGHPVLPVLIAGGSPESKTKSPPGTMFHGMDSDSFDCAYCRQARCTYSRPRARKRPDAKWKAAVSWVFTLATRPRRLLPGGGNTSNSRSSSRAGAETPVPRDPRGYFFWPANNGPWIDPFPRARDPEWENWWDNQAPRGA</sequence>
<proteinExistence type="predicted"/>
<dbReference type="EMBL" id="JAUKUA010000003">
    <property type="protein sequence ID" value="KAK0719996.1"/>
    <property type="molecule type" value="Genomic_DNA"/>
</dbReference>
<evidence type="ECO:0000313" key="5">
    <source>
        <dbReference type="Proteomes" id="UP001172102"/>
    </source>
</evidence>
<name>A0AA40AQ83_9PEZI</name>
<feature type="domain" description="RING-type" evidence="3">
    <location>
        <begin position="76"/>
        <end position="127"/>
    </location>
</feature>
<keyword evidence="1" id="KW-0862">Zinc</keyword>
<dbReference type="PROSITE" id="PS50089">
    <property type="entry name" value="ZF_RING_2"/>
    <property type="match status" value="1"/>
</dbReference>
<dbReference type="SUPFAM" id="SSF57850">
    <property type="entry name" value="RING/U-box"/>
    <property type="match status" value="1"/>
</dbReference>
<comment type="caution">
    <text evidence="4">The sequence shown here is derived from an EMBL/GenBank/DDBJ whole genome shotgun (WGS) entry which is preliminary data.</text>
</comment>
<dbReference type="AlphaFoldDB" id="A0AA40AQ83"/>
<evidence type="ECO:0000256" key="2">
    <source>
        <dbReference type="SAM" id="MobiDB-lite"/>
    </source>
</evidence>
<dbReference type="SMART" id="SM00184">
    <property type="entry name" value="RING"/>
    <property type="match status" value="1"/>
</dbReference>
<dbReference type="GO" id="GO:0008270">
    <property type="term" value="F:zinc ion binding"/>
    <property type="evidence" value="ECO:0007669"/>
    <property type="project" value="UniProtKB-KW"/>
</dbReference>
<evidence type="ECO:0000313" key="4">
    <source>
        <dbReference type="EMBL" id="KAK0719996.1"/>
    </source>
</evidence>
<feature type="region of interest" description="Disordered" evidence="2">
    <location>
        <begin position="210"/>
        <end position="237"/>
    </location>
</feature>
<keyword evidence="5" id="KW-1185">Reference proteome</keyword>
<protein>
    <recommendedName>
        <fullName evidence="3">RING-type domain-containing protein</fullName>
    </recommendedName>
</protein>
<reference evidence="4" key="1">
    <citation type="submission" date="2023-06" db="EMBL/GenBank/DDBJ databases">
        <title>Genome-scale phylogeny and comparative genomics of the fungal order Sordariales.</title>
        <authorList>
            <consortium name="Lawrence Berkeley National Laboratory"/>
            <person name="Hensen N."/>
            <person name="Bonometti L."/>
            <person name="Westerberg I."/>
            <person name="Brannstrom I.O."/>
            <person name="Guillou S."/>
            <person name="Cros-Aarteil S."/>
            <person name="Calhoun S."/>
            <person name="Haridas S."/>
            <person name="Kuo A."/>
            <person name="Mondo S."/>
            <person name="Pangilinan J."/>
            <person name="Riley R."/>
            <person name="Labutti K."/>
            <person name="Andreopoulos B."/>
            <person name="Lipzen A."/>
            <person name="Chen C."/>
            <person name="Yanf M."/>
            <person name="Daum C."/>
            <person name="Ng V."/>
            <person name="Clum A."/>
            <person name="Steindorff A."/>
            <person name="Ohm R."/>
            <person name="Martin F."/>
            <person name="Silar P."/>
            <person name="Natvig D."/>
            <person name="Lalanne C."/>
            <person name="Gautier V."/>
            <person name="Ament-Velasquez S.L."/>
            <person name="Kruys A."/>
            <person name="Hutchinson M.I."/>
            <person name="Powell A.J."/>
            <person name="Barry K."/>
            <person name="Miller A.N."/>
            <person name="Grigoriev I.V."/>
            <person name="Debuchy R."/>
            <person name="Gladieux P."/>
            <person name="Thoren M.H."/>
            <person name="Johannesson H."/>
        </authorList>
    </citation>
    <scope>NUCLEOTIDE SEQUENCE</scope>
    <source>
        <strain evidence="4">SMH4607-1</strain>
    </source>
</reference>